<proteinExistence type="predicted"/>
<evidence type="ECO:0000313" key="1">
    <source>
        <dbReference type="EMBL" id="OGL47761.1"/>
    </source>
</evidence>
<sequence>MNRQRESNNETFKKGIEHPDPAICVNVIIGLIHVTTYLLDQQIRRLEKDFLKEGGIRERMTSARLDRRNKNS</sequence>
<dbReference type="InterPro" id="IPR026354">
    <property type="entry name" value="4helix_suffix_dom"/>
</dbReference>
<dbReference type="NCBIfam" id="TIGR04258">
    <property type="entry name" value="4helix_suffix"/>
    <property type="match status" value="1"/>
</dbReference>
<dbReference type="Proteomes" id="UP000179266">
    <property type="component" value="Unassembled WGS sequence"/>
</dbReference>
<protein>
    <submittedName>
        <fullName evidence="1">Uncharacterized protein</fullName>
    </submittedName>
</protein>
<evidence type="ECO:0000313" key="2">
    <source>
        <dbReference type="Proteomes" id="UP000179266"/>
    </source>
</evidence>
<accession>A0A1F7S220</accession>
<name>A0A1F7S220_9BACT</name>
<gene>
    <name evidence="1" type="ORF">A2161_05190</name>
</gene>
<organism evidence="1 2">
    <name type="scientific">Candidatus Schekmanbacteria bacterium RBG_13_48_7</name>
    <dbReference type="NCBI Taxonomy" id="1817878"/>
    <lineage>
        <taxon>Bacteria</taxon>
        <taxon>Candidatus Schekmaniibacteriota</taxon>
    </lineage>
</organism>
<dbReference type="EMBL" id="MGDD01000057">
    <property type="protein sequence ID" value="OGL47761.1"/>
    <property type="molecule type" value="Genomic_DNA"/>
</dbReference>
<dbReference type="AlphaFoldDB" id="A0A1F7S220"/>
<comment type="caution">
    <text evidence="1">The sequence shown here is derived from an EMBL/GenBank/DDBJ whole genome shotgun (WGS) entry which is preliminary data.</text>
</comment>
<reference evidence="1 2" key="1">
    <citation type="journal article" date="2016" name="Nat. Commun.">
        <title>Thousands of microbial genomes shed light on interconnected biogeochemical processes in an aquifer system.</title>
        <authorList>
            <person name="Anantharaman K."/>
            <person name="Brown C.T."/>
            <person name="Hug L.A."/>
            <person name="Sharon I."/>
            <person name="Castelle C.J."/>
            <person name="Probst A.J."/>
            <person name="Thomas B.C."/>
            <person name="Singh A."/>
            <person name="Wilkins M.J."/>
            <person name="Karaoz U."/>
            <person name="Brodie E.L."/>
            <person name="Williams K.H."/>
            <person name="Hubbard S.S."/>
            <person name="Banfield J.F."/>
        </authorList>
    </citation>
    <scope>NUCLEOTIDE SEQUENCE [LARGE SCALE GENOMIC DNA]</scope>
</reference>